<evidence type="ECO:0008006" key="4">
    <source>
        <dbReference type="Google" id="ProtNLM"/>
    </source>
</evidence>
<evidence type="ECO:0000256" key="1">
    <source>
        <dbReference type="SAM" id="Phobius"/>
    </source>
</evidence>
<sequence>MKSSYNNLLTITVLTTYITPSYSINCLQCSGWNGRGYAPRHDTINPCDNPNNACSTGQFCVKIIDPIFHGTGYKTYKSDCYASTTFSSTTNTSTIESGRCYNYTDGGNPPKTFYYCFCNNRDYCNSAPSLSIFVGFPLILSILSYLLAKKL</sequence>
<dbReference type="PANTHER" id="PTHR36939:SF1">
    <property type="entry name" value="UPAR_LY6 DOMAIN-CONTAINING PROTEIN"/>
    <property type="match status" value="1"/>
</dbReference>
<dbReference type="PANTHER" id="PTHR36939">
    <property type="entry name" value="PROTEIN CBG03389"/>
    <property type="match status" value="1"/>
</dbReference>
<proteinExistence type="predicted"/>
<evidence type="ECO:0000313" key="2">
    <source>
        <dbReference type="EMBL" id="CAD5207497.1"/>
    </source>
</evidence>
<dbReference type="EMBL" id="CAJFCW020000001">
    <property type="protein sequence ID" value="CAG9085874.1"/>
    <property type="molecule type" value="Genomic_DNA"/>
</dbReference>
<feature type="transmembrane region" description="Helical" evidence="1">
    <location>
        <begin position="130"/>
        <end position="148"/>
    </location>
</feature>
<organism evidence="2 3">
    <name type="scientific">Bursaphelenchus okinawaensis</name>
    <dbReference type="NCBI Taxonomy" id="465554"/>
    <lineage>
        <taxon>Eukaryota</taxon>
        <taxon>Metazoa</taxon>
        <taxon>Ecdysozoa</taxon>
        <taxon>Nematoda</taxon>
        <taxon>Chromadorea</taxon>
        <taxon>Rhabditida</taxon>
        <taxon>Tylenchina</taxon>
        <taxon>Tylenchomorpha</taxon>
        <taxon>Aphelenchoidea</taxon>
        <taxon>Aphelenchoididae</taxon>
        <taxon>Bursaphelenchus</taxon>
    </lineage>
</organism>
<evidence type="ECO:0000313" key="3">
    <source>
        <dbReference type="Proteomes" id="UP000614601"/>
    </source>
</evidence>
<keyword evidence="1" id="KW-1133">Transmembrane helix</keyword>
<dbReference type="AlphaFoldDB" id="A0A811JW65"/>
<dbReference type="Proteomes" id="UP000783686">
    <property type="component" value="Unassembled WGS sequence"/>
</dbReference>
<protein>
    <recommendedName>
        <fullName evidence="4">Protein sleepless</fullName>
    </recommendedName>
</protein>
<dbReference type="EMBL" id="CAJFDH010000001">
    <property type="protein sequence ID" value="CAD5207497.1"/>
    <property type="molecule type" value="Genomic_DNA"/>
</dbReference>
<keyword evidence="1" id="KW-0812">Transmembrane</keyword>
<gene>
    <name evidence="2" type="ORF">BOKJ2_LOCUS2181</name>
</gene>
<keyword evidence="1" id="KW-0472">Membrane</keyword>
<reference evidence="2" key="1">
    <citation type="submission" date="2020-09" db="EMBL/GenBank/DDBJ databases">
        <authorList>
            <person name="Kikuchi T."/>
        </authorList>
    </citation>
    <scope>NUCLEOTIDE SEQUENCE</scope>
    <source>
        <strain evidence="2">SH1</strain>
    </source>
</reference>
<accession>A0A811JW65</accession>
<dbReference type="Proteomes" id="UP000614601">
    <property type="component" value="Unassembled WGS sequence"/>
</dbReference>
<name>A0A811JW65_9BILA</name>
<comment type="caution">
    <text evidence="2">The sequence shown here is derived from an EMBL/GenBank/DDBJ whole genome shotgun (WGS) entry which is preliminary data.</text>
</comment>
<keyword evidence="3" id="KW-1185">Reference proteome</keyword>
<dbReference type="OrthoDB" id="6249205at2759"/>